<feature type="region of interest" description="Disordered" evidence="1">
    <location>
        <begin position="247"/>
        <end position="271"/>
    </location>
</feature>
<proteinExistence type="predicted"/>
<feature type="compositionally biased region" description="Basic and acidic residues" evidence="1">
    <location>
        <begin position="23"/>
        <end position="37"/>
    </location>
</feature>
<reference evidence="2" key="1">
    <citation type="submission" date="2020-02" db="EMBL/GenBank/DDBJ databases">
        <authorList>
            <person name="Meier V. D."/>
        </authorList>
    </citation>
    <scope>NUCLEOTIDE SEQUENCE</scope>
    <source>
        <strain evidence="2">AVDCRST_MAG13</strain>
    </source>
</reference>
<feature type="region of interest" description="Disordered" evidence="1">
    <location>
        <begin position="1"/>
        <end position="221"/>
    </location>
</feature>
<protein>
    <submittedName>
        <fullName evidence="2">Uncharacterized protein</fullName>
    </submittedName>
</protein>
<dbReference type="EMBL" id="CADCVO010000182">
    <property type="protein sequence ID" value="CAA9481215.1"/>
    <property type="molecule type" value="Genomic_DNA"/>
</dbReference>
<organism evidence="2">
    <name type="scientific">uncultured Solirubrobacteraceae bacterium</name>
    <dbReference type="NCBI Taxonomy" id="1162706"/>
    <lineage>
        <taxon>Bacteria</taxon>
        <taxon>Bacillati</taxon>
        <taxon>Actinomycetota</taxon>
        <taxon>Thermoleophilia</taxon>
        <taxon>Solirubrobacterales</taxon>
        <taxon>Solirubrobacteraceae</taxon>
        <taxon>environmental samples</taxon>
    </lineage>
</organism>
<gene>
    <name evidence="2" type="ORF">AVDCRST_MAG13-1180</name>
</gene>
<sequence>MGGCAAHARLRALRRHHPPPRRGGPDPHRPLGRRDGPARLGGPAPRAVLPGLPQLPRGVHRPRRAPDEPHRARPGRPGRVLRHPPGRVRPRAHGGVGGAARRPGREDRGKIEPGPPRAHRPRHRGVRRSGVQGDADARDHEPHPGAHRPVAGQADRPAELHDARPAGRAPVRASRPGLALRRPGRRHGVALRRGARRLARRIGSRHARAAAGRRGGGRGVVPGAVLHRRRAAGDLGDRARRLRAVAPGLPGGERRPRDHGRLGAARARDRRRVHPLRVRAAARRELLFALQTPRPLERPIR</sequence>
<feature type="compositionally biased region" description="Basic residues" evidence="1">
    <location>
        <begin position="8"/>
        <end position="20"/>
    </location>
</feature>
<accession>A0A6J4RST1</accession>
<feature type="compositionally biased region" description="Basic residues" evidence="1">
    <location>
        <begin position="182"/>
        <end position="208"/>
    </location>
</feature>
<evidence type="ECO:0000256" key="1">
    <source>
        <dbReference type="SAM" id="MobiDB-lite"/>
    </source>
</evidence>
<name>A0A6J4RST1_9ACTN</name>
<feature type="compositionally biased region" description="Basic residues" evidence="1">
    <location>
        <begin position="72"/>
        <end position="92"/>
    </location>
</feature>
<feature type="compositionally biased region" description="Basic and acidic residues" evidence="1">
    <location>
        <begin position="135"/>
        <end position="144"/>
    </location>
</feature>
<feature type="compositionally biased region" description="Basic and acidic residues" evidence="1">
    <location>
        <begin position="156"/>
        <end position="165"/>
    </location>
</feature>
<feature type="compositionally biased region" description="Basic and acidic residues" evidence="1">
    <location>
        <begin position="252"/>
        <end position="261"/>
    </location>
</feature>
<feature type="compositionally biased region" description="Basic residues" evidence="1">
    <location>
        <begin position="117"/>
        <end position="127"/>
    </location>
</feature>
<evidence type="ECO:0000313" key="2">
    <source>
        <dbReference type="EMBL" id="CAA9481215.1"/>
    </source>
</evidence>
<dbReference type="AlphaFoldDB" id="A0A6J4RST1"/>